<organism evidence="1 2">
    <name type="scientific">Thiocapsa rosea</name>
    <dbReference type="NCBI Taxonomy" id="69360"/>
    <lineage>
        <taxon>Bacteria</taxon>
        <taxon>Pseudomonadati</taxon>
        <taxon>Pseudomonadota</taxon>
        <taxon>Gammaproteobacteria</taxon>
        <taxon>Chromatiales</taxon>
        <taxon>Chromatiaceae</taxon>
        <taxon>Thiocapsa</taxon>
    </lineage>
</organism>
<keyword evidence="2" id="KW-1185">Reference proteome</keyword>
<comment type="caution">
    <text evidence="1">The sequence shown here is derived from an EMBL/GenBank/DDBJ whole genome shotgun (WGS) entry which is preliminary data.</text>
</comment>
<dbReference type="EMBL" id="RBXL01000001">
    <property type="protein sequence ID" value="RKT47497.1"/>
    <property type="molecule type" value="Genomic_DNA"/>
</dbReference>
<evidence type="ECO:0000313" key="1">
    <source>
        <dbReference type="EMBL" id="RKT47497.1"/>
    </source>
</evidence>
<dbReference type="Proteomes" id="UP000274556">
    <property type="component" value="Unassembled WGS sequence"/>
</dbReference>
<protein>
    <submittedName>
        <fullName evidence="1">Uncharacterized protein</fullName>
    </submittedName>
</protein>
<dbReference type="AlphaFoldDB" id="A0A495VGC4"/>
<evidence type="ECO:0000313" key="2">
    <source>
        <dbReference type="Proteomes" id="UP000274556"/>
    </source>
</evidence>
<dbReference type="RefSeq" id="WP_120799456.1">
    <property type="nucleotide sequence ID" value="NZ_RBXL01000001.1"/>
</dbReference>
<reference evidence="1 2" key="1">
    <citation type="submission" date="2018-10" db="EMBL/GenBank/DDBJ databases">
        <title>Genomic Encyclopedia of Archaeal and Bacterial Type Strains, Phase II (KMG-II): from individual species to whole genera.</title>
        <authorList>
            <person name="Goeker M."/>
        </authorList>
    </citation>
    <scope>NUCLEOTIDE SEQUENCE [LARGE SCALE GENOMIC DNA]</scope>
    <source>
        <strain evidence="1 2">DSM 235</strain>
    </source>
</reference>
<sequence>MTISTADLNEIIAQAQHEPAGAECAARLASGQSSADAAWIKETVADLRETLAEWRSLAKTTESVTELEDLAPIHAGTRRLIARSNADFVSATRQ</sequence>
<proteinExistence type="predicted"/>
<gene>
    <name evidence="1" type="ORF">BDD21_5089</name>
</gene>
<name>A0A495VGC4_9GAMM</name>
<accession>A0A495VGC4</accession>